<dbReference type="EMBL" id="ML986496">
    <property type="protein sequence ID" value="KAF2275651.1"/>
    <property type="molecule type" value="Genomic_DNA"/>
</dbReference>
<dbReference type="GO" id="GO:0032543">
    <property type="term" value="P:mitochondrial translation"/>
    <property type="evidence" value="ECO:0007669"/>
    <property type="project" value="TreeGrafter"/>
</dbReference>
<evidence type="ECO:0000256" key="8">
    <source>
        <dbReference type="SAM" id="MobiDB-lite"/>
    </source>
</evidence>
<dbReference type="InterPro" id="IPR010729">
    <property type="entry name" value="Ribosomal_uL29_mit"/>
</dbReference>
<evidence type="ECO:0000256" key="3">
    <source>
        <dbReference type="ARBA" id="ARBA00022980"/>
    </source>
</evidence>
<evidence type="ECO:0000256" key="4">
    <source>
        <dbReference type="ARBA" id="ARBA00023128"/>
    </source>
</evidence>
<dbReference type="AlphaFoldDB" id="A0A6A6JGH3"/>
<accession>A0A6A6JGH3</accession>
<evidence type="ECO:0000256" key="5">
    <source>
        <dbReference type="ARBA" id="ARBA00023274"/>
    </source>
</evidence>
<feature type="region of interest" description="Disordered" evidence="8">
    <location>
        <begin position="216"/>
        <end position="257"/>
    </location>
</feature>
<dbReference type="GO" id="GO:0005762">
    <property type="term" value="C:mitochondrial large ribosomal subunit"/>
    <property type="evidence" value="ECO:0007669"/>
    <property type="project" value="TreeGrafter"/>
</dbReference>
<protein>
    <recommendedName>
        <fullName evidence="6">Large ribosomal subunit protein uL29m</fullName>
    </recommendedName>
    <alternativeName>
        <fullName evidence="7">54S ribosomal protein L4, mitochondrial</fullName>
    </alternativeName>
</protein>
<dbReference type="OrthoDB" id="270763at2759"/>
<dbReference type="Proteomes" id="UP000800097">
    <property type="component" value="Unassembled WGS sequence"/>
</dbReference>
<evidence type="ECO:0000256" key="2">
    <source>
        <dbReference type="ARBA" id="ARBA00009254"/>
    </source>
</evidence>
<comment type="subcellular location">
    <subcellularLocation>
        <location evidence="1">Mitochondrion</location>
    </subcellularLocation>
</comment>
<evidence type="ECO:0000256" key="1">
    <source>
        <dbReference type="ARBA" id="ARBA00004173"/>
    </source>
</evidence>
<evidence type="ECO:0000256" key="7">
    <source>
        <dbReference type="ARBA" id="ARBA00035399"/>
    </source>
</evidence>
<evidence type="ECO:0000256" key="6">
    <source>
        <dbReference type="ARBA" id="ARBA00035289"/>
    </source>
</evidence>
<keyword evidence="10" id="KW-1185">Reference proteome</keyword>
<feature type="compositionally biased region" description="Basic and acidic residues" evidence="8">
    <location>
        <begin position="240"/>
        <end position="250"/>
    </location>
</feature>
<organism evidence="9 10">
    <name type="scientific">Westerdykella ornata</name>
    <dbReference type="NCBI Taxonomy" id="318751"/>
    <lineage>
        <taxon>Eukaryota</taxon>
        <taxon>Fungi</taxon>
        <taxon>Dikarya</taxon>
        <taxon>Ascomycota</taxon>
        <taxon>Pezizomycotina</taxon>
        <taxon>Dothideomycetes</taxon>
        <taxon>Pleosporomycetidae</taxon>
        <taxon>Pleosporales</taxon>
        <taxon>Sporormiaceae</taxon>
        <taxon>Westerdykella</taxon>
    </lineage>
</organism>
<dbReference type="PANTHER" id="PTHR21183:SF18">
    <property type="entry name" value="LARGE RIBOSOMAL SUBUNIT PROTEIN UL29M"/>
    <property type="match status" value="1"/>
</dbReference>
<dbReference type="Gene3D" id="6.10.330.20">
    <property type="match status" value="1"/>
</dbReference>
<sequence length="257" mass="29631">MAPIPTARIARPQLTPRPSDLPLFLLAPSVLCVTPASCTSVARFSTSSALWKRDNNPNRGVSPLRHTGLRKRQTLSVNKYLNDLPPVRVPEAERPQIEVDSDHGLWDFFWEKQAMRTPADLAHHGRAWTVNELRKKDWSDLHSLWWVCVKERNRLATLEHERKRLHFKYGGKEASDRDATVQETMQAILDTLQERHTAWQEAYKLALSRPKEYDLARKDGPQYLGPDPYSIHEMEEDTKEEQAPPKEEQGQVKQATQ</sequence>
<proteinExistence type="inferred from homology"/>
<evidence type="ECO:0000313" key="10">
    <source>
        <dbReference type="Proteomes" id="UP000800097"/>
    </source>
</evidence>
<dbReference type="GeneID" id="54554148"/>
<keyword evidence="4" id="KW-0496">Mitochondrion</keyword>
<gene>
    <name evidence="9" type="ORF">EI97DRAFT_459117</name>
</gene>
<dbReference type="PANTHER" id="PTHR21183">
    <property type="entry name" value="RIBOSOMAL PROTEIN L47, MITOCHONDRIAL-RELATED"/>
    <property type="match status" value="1"/>
</dbReference>
<keyword evidence="5" id="KW-0687">Ribonucleoprotein</keyword>
<reference evidence="9" key="1">
    <citation type="journal article" date="2020" name="Stud. Mycol.">
        <title>101 Dothideomycetes genomes: a test case for predicting lifestyles and emergence of pathogens.</title>
        <authorList>
            <person name="Haridas S."/>
            <person name="Albert R."/>
            <person name="Binder M."/>
            <person name="Bloem J."/>
            <person name="Labutti K."/>
            <person name="Salamov A."/>
            <person name="Andreopoulos B."/>
            <person name="Baker S."/>
            <person name="Barry K."/>
            <person name="Bills G."/>
            <person name="Bluhm B."/>
            <person name="Cannon C."/>
            <person name="Castanera R."/>
            <person name="Culley D."/>
            <person name="Daum C."/>
            <person name="Ezra D."/>
            <person name="Gonzalez J."/>
            <person name="Henrissat B."/>
            <person name="Kuo A."/>
            <person name="Liang C."/>
            <person name="Lipzen A."/>
            <person name="Lutzoni F."/>
            <person name="Magnuson J."/>
            <person name="Mondo S."/>
            <person name="Nolan M."/>
            <person name="Ohm R."/>
            <person name="Pangilinan J."/>
            <person name="Park H.-J."/>
            <person name="Ramirez L."/>
            <person name="Alfaro M."/>
            <person name="Sun H."/>
            <person name="Tritt A."/>
            <person name="Yoshinaga Y."/>
            <person name="Zwiers L.-H."/>
            <person name="Turgeon B."/>
            <person name="Goodwin S."/>
            <person name="Spatafora J."/>
            <person name="Crous P."/>
            <person name="Grigoriev I."/>
        </authorList>
    </citation>
    <scope>NUCLEOTIDE SEQUENCE</scope>
    <source>
        <strain evidence="9">CBS 379.55</strain>
    </source>
</reference>
<name>A0A6A6JGH3_WESOR</name>
<keyword evidence="3 9" id="KW-0689">Ribosomal protein</keyword>
<dbReference type="RefSeq" id="XP_033653190.1">
    <property type="nucleotide sequence ID" value="XM_033800973.1"/>
</dbReference>
<dbReference type="GO" id="GO:0003735">
    <property type="term" value="F:structural constituent of ribosome"/>
    <property type="evidence" value="ECO:0007669"/>
    <property type="project" value="InterPro"/>
</dbReference>
<dbReference type="Pfam" id="PF06984">
    <property type="entry name" value="MRP-L47"/>
    <property type="match status" value="1"/>
</dbReference>
<dbReference type="InterPro" id="IPR038340">
    <property type="entry name" value="MRP-L47_sf"/>
</dbReference>
<evidence type="ECO:0000313" key="9">
    <source>
        <dbReference type="EMBL" id="KAF2275651.1"/>
    </source>
</evidence>
<comment type="similarity">
    <text evidence="2">Belongs to the universal ribosomal protein uL29 family.</text>
</comment>